<evidence type="ECO:0000313" key="3">
    <source>
        <dbReference type="EMBL" id="GKT47114.1"/>
    </source>
</evidence>
<keyword evidence="4" id="KW-1185">Reference proteome</keyword>
<feature type="region of interest" description="Disordered" evidence="2">
    <location>
        <begin position="15"/>
        <end position="42"/>
    </location>
</feature>
<evidence type="ECO:0000256" key="1">
    <source>
        <dbReference type="SAM" id="Coils"/>
    </source>
</evidence>
<accession>A0AA37LIY9</accession>
<dbReference type="RefSeq" id="XP_049129464.1">
    <property type="nucleotide sequence ID" value="XM_049273507.1"/>
</dbReference>
<dbReference type="EMBL" id="BQXU01000018">
    <property type="protein sequence ID" value="GKT47114.1"/>
    <property type="molecule type" value="Genomic_DNA"/>
</dbReference>
<name>A0AA37LIY9_9PEZI</name>
<evidence type="ECO:0000313" key="4">
    <source>
        <dbReference type="Proteomes" id="UP001055115"/>
    </source>
</evidence>
<reference evidence="3 4" key="1">
    <citation type="submission" date="2022-03" db="EMBL/GenBank/DDBJ databases">
        <title>Genome data of Colletotrichum spp.</title>
        <authorList>
            <person name="Utami Y.D."/>
            <person name="Hiruma K."/>
        </authorList>
    </citation>
    <scope>NUCLEOTIDE SEQUENCE [LARGE SCALE GENOMIC DNA]</scope>
    <source>
        <strain evidence="3 4">MAFF 239500</strain>
    </source>
</reference>
<feature type="coiled-coil region" evidence="1">
    <location>
        <begin position="43"/>
        <end position="70"/>
    </location>
</feature>
<keyword evidence="1" id="KW-0175">Coiled coil</keyword>
<gene>
    <name evidence="3" type="ORF">ColSpa_07295</name>
</gene>
<proteinExistence type="predicted"/>
<dbReference type="GeneID" id="73328097"/>
<dbReference type="Proteomes" id="UP001055115">
    <property type="component" value="Unassembled WGS sequence"/>
</dbReference>
<feature type="compositionally biased region" description="Low complexity" evidence="2">
    <location>
        <begin position="27"/>
        <end position="42"/>
    </location>
</feature>
<sequence length="390" mass="43824">MESCAQIFIADLPRPGDLTDDARDIRPTTPVPSRSRPRSDPSVTALNLRMQWLEKTLTALTEEHEALDRDAADGCRAGLEVADGLLVASAQRGIMGTFWQVCHPSKCSKKRDLLRRHLGIAQHTYETVGKRYQDAVRPLTGLYERVRSLGDNAKQVSNMIHELNTLQECKEKALNLEIRERSEAWSHKTLRLAALRKREWETGAKRESMGIQQTAMDGWHDTRQDDRISWASGLVVCKHAAGMALSLKHNGAVLSSLAQEIWRVASEVEMLKAHVELLQHGRDAMEKAKGLLIAKMMVRMEVFQAEHSRLSAELQDEEKPLKAVGDDCLRIAARLDALKESNFGDLVFGVRDLARSVAVKNEKKEKRKCSKGCKPAGRPYTSITSRLMMR</sequence>
<protein>
    <submittedName>
        <fullName evidence="3">Uncharacterized protein</fullName>
    </submittedName>
</protein>
<evidence type="ECO:0000256" key="2">
    <source>
        <dbReference type="SAM" id="MobiDB-lite"/>
    </source>
</evidence>
<organism evidence="3 4">
    <name type="scientific">Colletotrichum spaethianum</name>
    <dbReference type="NCBI Taxonomy" id="700344"/>
    <lineage>
        <taxon>Eukaryota</taxon>
        <taxon>Fungi</taxon>
        <taxon>Dikarya</taxon>
        <taxon>Ascomycota</taxon>
        <taxon>Pezizomycotina</taxon>
        <taxon>Sordariomycetes</taxon>
        <taxon>Hypocreomycetidae</taxon>
        <taxon>Glomerellales</taxon>
        <taxon>Glomerellaceae</taxon>
        <taxon>Colletotrichum</taxon>
        <taxon>Colletotrichum spaethianum species complex</taxon>
    </lineage>
</organism>
<comment type="caution">
    <text evidence="3">The sequence shown here is derived from an EMBL/GenBank/DDBJ whole genome shotgun (WGS) entry which is preliminary data.</text>
</comment>
<dbReference type="AlphaFoldDB" id="A0AA37LIY9"/>